<dbReference type="OrthoDB" id="3535086at2759"/>
<feature type="region of interest" description="Disordered" evidence="1">
    <location>
        <begin position="1"/>
        <end position="22"/>
    </location>
</feature>
<accession>A0A175W6C2</accession>
<reference evidence="2 3" key="1">
    <citation type="journal article" date="2016" name="Genome Announc.">
        <title>Genome Sequence of Madurella mycetomatis mm55, Isolated from a Human Mycetoma Case in Sudan.</title>
        <authorList>
            <person name="Smit S."/>
            <person name="Derks M.F."/>
            <person name="Bervoets S."/>
            <person name="Fahal A."/>
            <person name="van Leeuwen W."/>
            <person name="van Belkum A."/>
            <person name="van de Sande W.W."/>
        </authorList>
    </citation>
    <scope>NUCLEOTIDE SEQUENCE [LARGE SCALE GENOMIC DNA]</scope>
    <source>
        <strain evidence="3">mm55</strain>
    </source>
</reference>
<evidence type="ECO:0000313" key="3">
    <source>
        <dbReference type="Proteomes" id="UP000078237"/>
    </source>
</evidence>
<evidence type="ECO:0000256" key="1">
    <source>
        <dbReference type="SAM" id="MobiDB-lite"/>
    </source>
</evidence>
<sequence length="95" mass="10126">MAATLLQPPPPPPPAATAATAATPAPQELIVPCQAIWTRQHPVRDSSHCHPVFFTDKLRRPPFTVLSGPQSSPVAHGYAYQDAPRGVEKSAGPRL</sequence>
<organism evidence="2 3">
    <name type="scientific">Madurella mycetomatis</name>
    <dbReference type="NCBI Taxonomy" id="100816"/>
    <lineage>
        <taxon>Eukaryota</taxon>
        <taxon>Fungi</taxon>
        <taxon>Dikarya</taxon>
        <taxon>Ascomycota</taxon>
        <taxon>Pezizomycotina</taxon>
        <taxon>Sordariomycetes</taxon>
        <taxon>Sordariomycetidae</taxon>
        <taxon>Sordariales</taxon>
        <taxon>Sordariales incertae sedis</taxon>
        <taxon>Madurella</taxon>
    </lineage>
</organism>
<dbReference type="Proteomes" id="UP000078237">
    <property type="component" value="Unassembled WGS sequence"/>
</dbReference>
<comment type="caution">
    <text evidence="2">The sequence shown here is derived from an EMBL/GenBank/DDBJ whole genome shotgun (WGS) entry which is preliminary data.</text>
</comment>
<gene>
    <name evidence="2" type="ORF">MMYC01_204820</name>
</gene>
<protein>
    <submittedName>
        <fullName evidence="2">Uncharacterized protein</fullName>
    </submittedName>
</protein>
<dbReference type="EMBL" id="LCTW02000095">
    <property type="protein sequence ID" value="KXX79177.1"/>
    <property type="molecule type" value="Genomic_DNA"/>
</dbReference>
<feature type="region of interest" description="Disordered" evidence="1">
    <location>
        <begin position="64"/>
        <end position="95"/>
    </location>
</feature>
<dbReference type="AlphaFoldDB" id="A0A175W6C2"/>
<evidence type="ECO:0000313" key="2">
    <source>
        <dbReference type="EMBL" id="KXX79177.1"/>
    </source>
</evidence>
<dbReference type="STRING" id="100816.A0A175W6C2"/>
<name>A0A175W6C2_9PEZI</name>
<proteinExistence type="predicted"/>
<dbReference type="VEuPathDB" id="FungiDB:MMYC01_204820"/>
<keyword evidence="3" id="KW-1185">Reference proteome</keyword>